<feature type="transmembrane region" description="Helical" evidence="1">
    <location>
        <begin position="76"/>
        <end position="101"/>
    </location>
</feature>
<feature type="transmembrane region" description="Helical" evidence="1">
    <location>
        <begin position="418"/>
        <end position="439"/>
    </location>
</feature>
<keyword evidence="3" id="KW-1185">Reference proteome</keyword>
<evidence type="ECO:0000313" key="3">
    <source>
        <dbReference type="Proteomes" id="UP000075321"/>
    </source>
</evidence>
<feature type="transmembrane region" description="Helical" evidence="1">
    <location>
        <begin position="478"/>
        <end position="498"/>
    </location>
</feature>
<accession>A0A151AC44</accession>
<proteinExistence type="predicted"/>
<feature type="transmembrane region" description="Helical" evidence="1">
    <location>
        <begin position="20"/>
        <end position="38"/>
    </location>
</feature>
<evidence type="ECO:0000256" key="1">
    <source>
        <dbReference type="SAM" id="Phobius"/>
    </source>
</evidence>
<gene>
    <name evidence="2" type="ORF">HAPAU_26430</name>
</gene>
<dbReference type="Proteomes" id="UP000075321">
    <property type="component" value="Unassembled WGS sequence"/>
</dbReference>
<keyword evidence="1" id="KW-0812">Transmembrane</keyword>
<comment type="caution">
    <text evidence="2">The sequence shown here is derived from an EMBL/GenBank/DDBJ whole genome shotgun (WGS) entry which is preliminary data.</text>
</comment>
<feature type="transmembrane region" description="Helical" evidence="1">
    <location>
        <begin position="294"/>
        <end position="327"/>
    </location>
</feature>
<dbReference type="PATRIC" id="fig|1008153.3.peg.2696"/>
<feature type="transmembrane region" description="Helical" evidence="1">
    <location>
        <begin position="108"/>
        <end position="126"/>
    </location>
</feature>
<feature type="transmembrane region" description="Helical" evidence="1">
    <location>
        <begin position="214"/>
        <end position="237"/>
    </location>
</feature>
<name>A0A151AC44_9EURY</name>
<feature type="transmembrane region" description="Helical" evidence="1">
    <location>
        <begin position="505"/>
        <end position="524"/>
    </location>
</feature>
<protein>
    <recommendedName>
        <fullName evidence="4">Glycosyltransferase RgtA/B/C/D-like domain-containing protein</fullName>
    </recommendedName>
</protein>
<feature type="transmembrane region" description="Helical" evidence="1">
    <location>
        <begin position="446"/>
        <end position="466"/>
    </location>
</feature>
<feature type="transmembrane region" description="Helical" evidence="1">
    <location>
        <begin position="348"/>
        <end position="368"/>
    </location>
</feature>
<feature type="transmembrane region" description="Helical" evidence="1">
    <location>
        <begin position="45"/>
        <end position="64"/>
    </location>
</feature>
<dbReference type="EMBL" id="LTAZ01000006">
    <property type="protein sequence ID" value="KYH25258.1"/>
    <property type="molecule type" value="Genomic_DNA"/>
</dbReference>
<keyword evidence="1" id="KW-1133">Transmembrane helix</keyword>
<evidence type="ECO:0008006" key="4">
    <source>
        <dbReference type="Google" id="ProtNLM"/>
    </source>
</evidence>
<feature type="transmembrane region" description="Helical" evidence="1">
    <location>
        <begin position="132"/>
        <end position="151"/>
    </location>
</feature>
<feature type="transmembrane region" description="Helical" evidence="1">
    <location>
        <begin position="258"/>
        <end position="279"/>
    </location>
</feature>
<sequence length="672" mass="73154">MTVVAGSPGRFYGWLSAQRFDVIGAILALVLAVALLPLRLIASNFYIVAIPVAMVIASGLYLLAVRTNNTEGLPTFPIWIGRLLPSVTLLGTALLVVLGLYQGARTPAFYTLATVVGAAIFLQIFFTRERDFVPWLLLVQILAFAFTIRYVSLLTTPGYTGIDVWTHVASWSETIARTHSLDVLEGSKYYAAPLFHLAVVATSLLADVSVRNGLFLSVGFGMAISSIFLYITSRLFVSARWSLFAVAVYAMSAHTMEWSIHLIPTGLGLVFFLGVFYLLVRVLDVNPGSREFVLIVFLSVATILTHQISAFIMLVLTGAGLLAHLLLRFELFSPPSRFRSYTAGSGDSVSLTGLLAFDLGFITFMWSLTPYNGDTFLATTFSFFRVTLEESAGLGDLAGERSAAAATAPTLLEQVLQYIDAAVFLLVFLFAVVGCFYVLRRRNISHASVMCGASIVVMLVFIFGFPMFGIRTFIPQRWYAFLTAPMALLGAVGLAYLARRLTTPVILVVLLVFALAFPMVAFAATEGTIDNPRFEGTQTKYSYNAAELNAVETIGEIRPVAEEEGETYNTDHPYNTVFSRAGPGPAVAANISGEGLRNTETVIYRDYQRTGAEYFVNEDGASVTPEMSRSELCGAERHYAYDNGEVTMCTATWEVDTDADTGTDLGGGETDA</sequence>
<feature type="transmembrane region" description="Helical" evidence="1">
    <location>
        <begin position="189"/>
        <end position="208"/>
    </location>
</feature>
<organism evidence="2 3">
    <name type="scientific">Halalkalicoccus paucihalophilus</name>
    <dbReference type="NCBI Taxonomy" id="1008153"/>
    <lineage>
        <taxon>Archaea</taxon>
        <taxon>Methanobacteriati</taxon>
        <taxon>Methanobacteriota</taxon>
        <taxon>Stenosarchaea group</taxon>
        <taxon>Halobacteria</taxon>
        <taxon>Halobacteriales</taxon>
        <taxon>Halococcaceae</taxon>
        <taxon>Halalkalicoccus</taxon>
    </lineage>
</organism>
<reference evidence="2 3" key="1">
    <citation type="submission" date="2016-02" db="EMBL/GenBank/DDBJ databases">
        <title>Genome sequence of Halalkalicoccus paucihalophilus DSM 24557.</title>
        <authorList>
            <person name="Poehlein A."/>
            <person name="Daniel R."/>
        </authorList>
    </citation>
    <scope>NUCLEOTIDE SEQUENCE [LARGE SCALE GENOMIC DNA]</scope>
    <source>
        <strain evidence="2 3">DSM 24557</strain>
    </source>
</reference>
<keyword evidence="1" id="KW-0472">Membrane</keyword>
<evidence type="ECO:0000313" key="2">
    <source>
        <dbReference type="EMBL" id="KYH25258.1"/>
    </source>
</evidence>
<dbReference type="AlphaFoldDB" id="A0A151AC44"/>